<protein>
    <submittedName>
        <fullName evidence="2">Uncharacterized protein</fullName>
    </submittedName>
</protein>
<evidence type="ECO:0000313" key="2">
    <source>
        <dbReference type="EMBL" id="WXB14234.1"/>
    </source>
</evidence>
<organism evidence="2 3">
    <name type="scientific">Pendulispora albinea</name>
    <dbReference type="NCBI Taxonomy" id="2741071"/>
    <lineage>
        <taxon>Bacteria</taxon>
        <taxon>Pseudomonadati</taxon>
        <taxon>Myxococcota</taxon>
        <taxon>Myxococcia</taxon>
        <taxon>Myxococcales</taxon>
        <taxon>Sorangiineae</taxon>
        <taxon>Pendulisporaceae</taxon>
        <taxon>Pendulispora</taxon>
    </lineage>
</organism>
<sequence>MSVGLGFAFAITSMAACNAVPDLFFVDGKDAGSDPGPVDGGGSSDADYPDTDDVDPGEAGAGPSTCPGKLPANATTCCAGGPCHGFDGVACGYSACSQCEERCAPNTLCCVKKNGTPGKCIGLDQTCPR</sequence>
<dbReference type="Proteomes" id="UP001370348">
    <property type="component" value="Chromosome"/>
</dbReference>
<dbReference type="EMBL" id="CP089984">
    <property type="protein sequence ID" value="WXB14234.1"/>
    <property type="molecule type" value="Genomic_DNA"/>
</dbReference>
<keyword evidence="3" id="KW-1185">Reference proteome</keyword>
<evidence type="ECO:0000313" key="3">
    <source>
        <dbReference type="Proteomes" id="UP001370348"/>
    </source>
</evidence>
<reference evidence="2 3" key="1">
    <citation type="submission" date="2021-12" db="EMBL/GenBank/DDBJ databases">
        <title>Discovery of the Pendulisporaceae a myxobacterial family with distinct sporulation behavior and unique specialized metabolism.</title>
        <authorList>
            <person name="Garcia R."/>
            <person name="Popoff A."/>
            <person name="Bader C.D."/>
            <person name="Loehr J."/>
            <person name="Walesch S."/>
            <person name="Walt C."/>
            <person name="Boldt J."/>
            <person name="Bunk B."/>
            <person name="Haeckl F.J.F.P.J."/>
            <person name="Gunesch A.P."/>
            <person name="Birkelbach J."/>
            <person name="Nuebel U."/>
            <person name="Pietschmann T."/>
            <person name="Bach T."/>
            <person name="Mueller R."/>
        </authorList>
    </citation>
    <scope>NUCLEOTIDE SEQUENCE [LARGE SCALE GENOMIC DNA]</scope>
    <source>
        <strain evidence="2 3">MSr11954</strain>
    </source>
</reference>
<evidence type="ECO:0000256" key="1">
    <source>
        <dbReference type="SAM" id="MobiDB-lite"/>
    </source>
</evidence>
<proteinExistence type="predicted"/>
<feature type="region of interest" description="Disordered" evidence="1">
    <location>
        <begin position="30"/>
        <end position="65"/>
    </location>
</feature>
<accession>A0ABZ2LXA0</accession>
<feature type="compositionally biased region" description="Acidic residues" evidence="1">
    <location>
        <begin position="47"/>
        <end position="56"/>
    </location>
</feature>
<dbReference type="RefSeq" id="WP_394823854.1">
    <property type="nucleotide sequence ID" value="NZ_CP089984.1"/>
</dbReference>
<gene>
    <name evidence="2" type="ORF">LZC94_41215</name>
</gene>
<name>A0ABZ2LXA0_9BACT</name>